<evidence type="ECO:0000259" key="4">
    <source>
        <dbReference type="PROSITE" id="PS50893"/>
    </source>
</evidence>
<comment type="caution">
    <text evidence="5">The sequence shown here is derived from an EMBL/GenBank/DDBJ whole genome shotgun (WGS) entry which is preliminary data.</text>
</comment>
<dbReference type="STRING" id="1302272.FC96_GL000083"/>
<dbReference type="InterPro" id="IPR027417">
    <property type="entry name" value="P-loop_NTPase"/>
</dbReference>
<dbReference type="CDD" id="cd03214">
    <property type="entry name" value="ABC_Iron-Siderophores_B12_Hemin"/>
    <property type="match status" value="1"/>
</dbReference>
<dbReference type="OrthoDB" id="9806726at2"/>
<feature type="domain" description="ABC transporter" evidence="4">
    <location>
        <begin position="5"/>
        <end position="242"/>
    </location>
</feature>
<dbReference type="InterPro" id="IPR003439">
    <property type="entry name" value="ABC_transporter-like_ATP-bd"/>
</dbReference>
<dbReference type="SMART" id="SM00382">
    <property type="entry name" value="AAA"/>
    <property type="match status" value="1"/>
</dbReference>
<organism evidence="5 6">
    <name type="scientific">Secundilactobacillus kimchicus JCM 15530</name>
    <dbReference type="NCBI Taxonomy" id="1302272"/>
    <lineage>
        <taxon>Bacteria</taxon>
        <taxon>Bacillati</taxon>
        <taxon>Bacillota</taxon>
        <taxon>Bacilli</taxon>
        <taxon>Lactobacillales</taxon>
        <taxon>Lactobacillaceae</taxon>
        <taxon>Secundilactobacillus</taxon>
    </lineage>
</organism>
<reference evidence="5 6" key="1">
    <citation type="journal article" date="2015" name="Genome Announc.">
        <title>Expanding the biotechnology potential of lactobacilli through comparative genomics of 213 strains and associated genera.</title>
        <authorList>
            <person name="Sun Z."/>
            <person name="Harris H.M."/>
            <person name="McCann A."/>
            <person name="Guo C."/>
            <person name="Argimon S."/>
            <person name="Zhang W."/>
            <person name="Yang X."/>
            <person name="Jeffery I.B."/>
            <person name="Cooney J.C."/>
            <person name="Kagawa T.F."/>
            <person name="Liu W."/>
            <person name="Song Y."/>
            <person name="Salvetti E."/>
            <person name="Wrobel A."/>
            <person name="Rasinkangas P."/>
            <person name="Parkhill J."/>
            <person name="Rea M.C."/>
            <person name="O'Sullivan O."/>
            <person name="Ritari J."/>
            <person name="Douillard F.P."/>
            <person name="Paul Ross R."/>
            <person name="Yang R."/>
            <person name="Briner A.E."/>
            <person name="Felis G.E."/>
            <person name="de Vos W.M."/>
            <person name="Barrangou R."/>
            <person name="Klaenhammer T.R."/>
            <person name="Caufield P.W."/>
            <person name="Cui Y."/>
            <person name="Zhang H."/>
            <person name="O'Toole P.W."/>
        </authorList>
    </citation>
    <scope>NUCLEOTIDE SEQUENCE [LARGE SCALE GENOMIC DNA]</scope>
    <source>
        <strain evidence="5 6">JCM 15530</strain>
    </source>
</reference>
<dbReference type="Proteomes" id="UP000050911">
    <property type="component" value="Unassembled WGS sequence"/>
</dbReference>
<dbReference type="GO" id="GO:0016887">
    <property type="term" value="F:ATP hydrolysis activity"/>
    <property type="evidence" value="ECO:0007669"/>
    <property type="project" value="InterPro"/>
</dbReference>
<protein>
    <submittedName>
        <fullName evidence="5">ABC transporter, ATP-binding protein</fullName>
    </submittedName>
</protein>
<accession>A0A0R1I0A9</accession>
<dbReference type="PROSITE" id="PS00211">
    <property type="entry name" value="ABC_TRANSPORTER_1"/>
    <property type="match status" value="1"/>
</dbReference>
<dbReference type="InterPro" id="IPR017871">
    <property type="entry name" value="ABC_transporter-like_CS"/>
</dbReference>
<dbReference type="FunFam" id="3.40.50.300:FF:000134">
    <property type="entry name" value="Iron-enterobactin ABC transporter ATP-binding protein"/>
    <property type="match status" value="1"/>
</dbReference>
<dbReference type="PATRIC" id="fig|1302272.5.peg.81"/>
<name>A0A0R1I0A9_9LACO</name>
<evidence type="ECO:0000313" key="5">
    <source>
        <dbReference type="EMBL" id="KRK49162.1"/>
    </source>
</evidence>
<dbReference type="GO" id="GO:0005524">
    <property type="term" value="F:ATP binding"/>
    <property type="evidence" value="ECO:0007669"/>
    <property type="project" value="UniProtKB-KW"/>
</dbReference>
<evidence type="ECO:0000256" key="2">
    <source>
        <dbReference type="ARBA" id="ARBA00022741"/>
    </source>
</evidence>
<dbReference type="InterPro" id="IPR050153">
    <property type="entry name" value="Metal_Ion_Import_ABC"/>
</dbReference>
<sequence length="265" mass="28820">MTALLSTINLAFHYPRRPVVFNQLSFQLNRGDILTILGPNGIGKSTLLNCIVGGLTPTAGQLLMNNQPIDQLTVRDRAKMIAYVAQQTANQTALLVQDYVVTGRTPYLSFGQVPGVEDYERGEDALEKLGIIALKDQPLNTLSGGQQQLVTIAKALVQAAPLIILDEPTSALDFGRQQLILELIERLAADGYAIILTSHNPNHAFLLDHQVGLFAPDGHFTVGATQTLLTATALSQTYQADLKLVYVPELGRTICEMPHRLVSPN</sequence>
<dbReference type="PROSITE" id="PS50893">
    <property type="entry name" value="ABC_TRANSPORTER_2"/>
    <property type="match status" value="1"/>
</dbReference>
<keyword evidence="3 5" id="KW-0067">ATP-binding</keyword>
<evidence type="ECO:0000313" key="6">
    <source>
        <dbReference type="Proteomes" id="UP000050911"/>
    </source>
</evidence>
<dbReference type="EMBL" id="AZCX01000001">
    <property type="protein sequence ID" value="KRK49162.1"/>
    <property type="molecule type" value="Genomic_DNA"/>
</dbReference>
<keyword evidence="2" id="KW-0547">Nucleotide-binding</keyword>
<evidence type="ECO:0000256" key="1">
    <source>
        <dbReference type="ARBA" id="ARBA00022448"/>
    </source>
</evidence>
<evidence type="ECO:0000256" key="3">
    <source>
        <dbReference type="ARBA" id="ARBA00022840"/>
    </source>
</evidence>
<gene>
    <name evidence="5" type="ORF">FC96_GL000083</name>
</gene>
<keyword evidence="6" id="KW-1185">Reference proteome</keyword>
<dbReference type="PANTHER" id="PTHR42734:SF19">
    <property type="entry name" value="IRON COMPOUNDS ABC TRANSPORTER, ATP-BINDING PROTEIN"/>
    <property type="match status" value="1"/>
</dbReference>
<dbReference type="SUPFAM" id="SSF52540">
    <property type="entry name" value="P-loop containing nucleoside triphosphate hydrolases"/>
    <property type="match status" value="1"/>
</dbReference>
<dbReference type="Pfam" id="PF00005">
    <property type="entry name" value="ABC_tran"/>
    <property type="match status" value="1"/>
</dbReference>
<dbReference type="PANTHER" id="PTHR42734">
    <property type="entry name" value="METAL TRANSPORT SYSTEM ATP-BINDING PROTEIN TM_0124-RELATED"/>
    <property type="match status" value="1"/>
</dbReference>
<dbReference type="InterPro" id="IPR003593">
    <property type="entry name" value="AAA+_ATPase"/>
</dbReference>
<dbReference type="RefSeq" id="WP_056941604.1">
    <property type="nucleotide sequence ID" value="NZ_AZCX01000001.1"/>
</dbReference>
<proteinExistence type="predicted"/>
<dbReference type="AlphaFoldDB" id="A0A0R1I0A9"/>
<keyword evidence="1" id="KW-0813">Transport</keyword>
<dbReference type="Gene3D" id="3.40.50.300">
    <property type="entry name" value="P-loop containing nucleotide triphosphate hydrolases"/>
    <property type="match status" value="1"/>
</dbReference>